<feature type="region of interest" description="Disordered" evidence="1">
    <location>
        <begin position="1"/>
        <end position="21"/>
    </location>
</feature>
<dbReference type="GeneID" id="25395984"/>
<name>A0A0K1DBU1_ADEE2</name>
<evidence type="ECO:0000256" key="1">
    <source>
        <dbReference type="SAM" id="MobiDB-lite"/>
    </source>
</evidence>
<reference evidence="2 3" key="1">
    <citation type="journal article" date="2015" name="Vet. Microbiol.">
        <title>Characterisation of the Equine adenovirus 2 genome.</title>
        <authorList>
            <person name="Giles C."/>
            <person name="Vanniasinkam T."/>
            <person name="Barton M."/>
            <person name="Mahony T.J."/>
        </authorList>
    </citation>
    <scope>NUCLEOTIDE SEQUENCE [LARGE SCALE GENOMIC DNA]</scope>
    <source>
        <strain evidence="2">EAdV2.385/75.9</strain>
    </source>
</reference>
<sequence length="100" mass="11274">MFSRTCWRSFGEGSSYGREETERQFSSNKFCIPFAKEQYLTSTATPSPVRPHRVQVLLTETTVHLLLFDFTWGEVVRRRSTGGDLGGLFSSGSSISPLFD</sequence>
<proteinExistence type="predicted"/>
<evidence type="ECO:0000313" key="2">
    <source>
        <dbReference type="EMBL" id="AKT26022.1"/>
    </source>
</evidence>
<dbReference type="KEGG" id="vg:25395984"/>
<dbReference type="EMBL" id="KT160425">
    <property type="protein sequence ID" value="AKT26022.1"/>
    <property type="molecule type" value="Genomic_DNA"/>
</dbReference>
<keyword evidence="3" id="KW-1185">Reference proteome</keyword>
<organismHost>
    <name type="scientific">Equus caballus</name>
    <name type="common">Horse</name>
    <dbReference type="NCBI Taxonomy" id="9796"/>
</organismHost>
<protein>
    <submittedName>
        <fullName evidence="2">Uncharacterized protein</fullName>
    </submittedName>
</protein>
<dbReference type="RefSeq" id="YP_009162346.1">
    <property type="nucleotide sequence ID" value="NC_027705.1"/>
</dbReference>
<accession>A0A0K1DBU1</accession>
<evidence type="ECO:0000313" key="3">
    <source>
        <dbReference type="Proteomes" id="UP000102399"/>
    </source>
</evidence>
<dbReference type="Proteomes" id="UP000102399">
    <property type="component" value="Segment"/>
</dbReference>
<organism evidence="2 3">
    <name type="scientific">Equine adenovirus B serotype 2</name>
    <name type="common">EAdV-2</name>
    <name type="synonym">Equine adenovirus 2</name>
    <dbReference type="NCBI Taxonomy" id="67603"/>
    <lineage>
        <taxon>Viruses</taxon>
        <taxon>Varidnaviria</taxon>
        <taxon>Bamfordvirae</taxon>
        <taxon>Preplasmiviricota</taxon>
        <taxon>Polisuviricotina</taxon>
        <taxon>Pharingeaviricetes</taxon>
        <taxon>Rowavirales</taxon>
        <taxon>Adenoviridae</taxon>
        <taxon>Mastadenovirus</taxon>
        <taxon>Mastadenovirus equidae</taxon>
        <taxon>Equine mastadenovirus B</taxon>
    </lineage>
</organism>